<evidence type="ECO:0000256" key="6">
    <source>
        <dbReference type="ARBA" id="ARBA00022729"/>
    </source>
</evidence>
<dbReference type="Gene3D" id="4.10.480.10">
    <property type="entry name" value="Cytochrome-c3 hydrogenase, C-terminal domain"/>
    <property type="match status" value="1"/>
</dbReference>
<comment type="cofactor">
    <cofactor evidence="1">
        <name>[4Fe-4S] cluster</name>
        <dbReference type="ChEBI" id="CHEBI:49883"/>
    </cofactor>
</comment>
<dbReference type="PANTHER" id="PTHR30013:SF5">
    <property type="entry name" value="HYDROGENASE SMALL SUBUNIT"/>
    <property type="match status" value="1"/>
</dbReference>
<comment type="similarity">
    <text evidence="3">Belongs to the [NiFe]/[NiFeSe] hydrogenase small subunit family.</text>
</comment>
<dbReference type="Pfam" id="PF14720">
    <property type="entry name" value="NiFe_hyd_SSU_C"/>
    <property type="match status" value="1"/>
</dbReference>
<dbReference type="PANTHER" id="PTHR30013">
    <property type="entry name" value="NIFE / NIFESE HYDROGENASE SMALL SUBUNIT FAMILY MEMBER"/>
    <property type="match status" value="1"/>
</dbReference>
<keyword evidence="6" id="KW-0732">Signal</keyword>
<dbReference type="InterPro" id="IPR027394">
    <property type="entry name" value="Cytochrome-c3_hydrogenase_C"/>
</dbReference>
<dbReference type="GO" id="GO:0044569">
    <property type="term" value="C:[Ni-Fe] hydrogenase complex"/>
    <property type="evidence" value="ECO:0007669"/>
    <property type="project" value="TreeGrafter"/>
</dbReference>
<comment type="subcellular location">
    <subcellularLocation>
        <location evidence="2">Cell envelope</location>
    </subcellularLocation>
</comment>
<dbReference type="GO" id="GO:0009055">
    <property type="term" value="F:electron transfer activity"/>
    <property type="evidence" value="ECO:0007669"/>
    <property type="project" value="TreeGrafter"/>
</dbReference>
<name>A0A1W1DGZ1_9ZZZZ</name>
<dbReference type="SUPFAM" id="SSF56770">
    <property type="entry name" value="HydA/Nqo6-like"/>
    <property type="match status" value="1"/>
</dbReference>
<dbReference type="InterPro" id="IPR037024">
    <property type="entry name" value="NiFe_Hase_small_N_sf"/>
</dbReference>
<dbReference type="GO" id="GO:0008901">
    <property type="term" value="F:ferredoxin hydrogenase activity"/>
    <property type="evidence" value="ECO:0007669"/>
    <property type="project" value="InterPro"/>
</dbReference>
<keyword evidence="7 13" id="KW-0560">Oxidoreductase</keyword>
<evidence type="ECO:0000256" key="7">
    <source>
        <dbReference type="ARBA" id="ARBA00023002"/>
    </source>
</evidence>
<dbReference type="GO" id="GO:0033748">
    <property type="term" value="F:hydrogenase (acceptor) activity"/>
    <property type="evidence" value="ECO:0007669"/>
    <property type="project" value="UniProtKB-EC"/>
</dbReference>
<dbReference type="EC" id="1.12.99.6" evidence="13"/>
<evidence type="ECO:0000313" key="13">
    <source>
        <dbReference type="EMBL" id="SFV80513.1"/>
    </source>
</evidence>
<feature type="compositionally biased region" description="Polar residues" evidence="10">
    <location>
        <begin position="382"/>
        <end position="403"/>
    </location>
</feature>
<dbReference type="GO" id="GO:0046872">
    <property type="term" value="F:metal ion binding"/>
    <property type="evidence" value="ECO:0007669"/>
    <property type="project" value="UniProtKB-KW"/>
</dbReference>
<proteinExistence type="inferred from homology"/>
<gene>
    <name evidence="13" type="ORF">MNB_SUP05-13-645</name>
</gene>
<organism evidence="13">
    <name type="scientific">hydrothermal vent metagenome</name>
    <dbReference type="NCBI Taxonomy" id="652676"/>
    <lineage>
        <taxon>unclassified sequences</taxon>
        <taxon>metagenomes</taxon>
        <taxon>ecological metagenomes</taxon>
    </lineage>
</organism>
<feature type="domain" description="NADH:ubiquinone oxidoreductase-like 20kDa subunit" evidence="11">
    <location>
        <begin position="36"/>
        <end position="209"/>
    </location>
</feature>
<evidence type="ECO:0000259" key="12">
    <source>
        <dbReference type="Pfam" id="PF14720"/>
    </source>
</evidence>
<evidence type="ECO:0000256" key="4">
    <source>
        <dbReference type="ARBA" id="ARBA00022485"/>
    </source>
</evidence>
<keyword evidence="9" id="KW-0411">Iron-sulfur</keyword>
<reference evidence="13" key="1">
    <citation type="submission" date="2016-10" db="EMBL/GenBank/DDBJ databases">
        <authorList>
            <person name="de Groot N.N."/>
        </authorList>
    </citation>
    <scope>NUCLEOTIDE SEQUENCE</scope>
</reference>
<evidence type="ECO:0000256" key="9">
    <source>
        <dbReference type="ARBA" id="ARBA00023014"/>
    </source>
</evidence>
<dbReference type="EMBL" id="FPHU01000084">
    <property type="protein sequence ID" value="SFV80513.1"/>
    <property type="molecule type" value="Genomic_DNA"/>
</dbReference>
<dbReference type="Pfam" id="PF01058">
    <property type="entry name" value="Oxidored_q6"/>
    <property type="match status" value="1"/>
</dbReference>
<evidence type="ECO:0000256" key="1">
    <source>
        <dbReference type="ARBA" id="ARBA00001966"/>
    </source>
</evidence>
<sequence length="429" mass="45838">MSDNETVLSNEHTPLFANESGPIKEVHAFWLAGMSCDGCSIAAVGAKNPSVEQLIHQQIPGLPKIILHHPVLAVEAGHRFMEPYYKAVKGELGATYVVLYEGSVADEQIAKDTGGYFSAMGMDDLGDGKWRPYPTADMLDDLAPGAAAVIAVGTCASWGGVPAAVGNVTGSMGVMDFLGEDYRSALGLPVVNIPGCSPIGDNITETITAVLMFLAGVGPLPEFDELGRPAWMFNETVHRGCPRAGFYEEGVFAEEYGKPECLVELGCWGPVVQCNIARRGALGHNGGCMNVGGICIGCTMPGFPDAFAPFYKAPPGKFISGTASRMVGSFIRPLRKISQRKGNMTNRWLKTEHIPSGWGHVEAPGVVMKTIHYFYKKIQSSGTPYHPSGSNQQRKLQAKSRSAMSDAIQRSGKRAIEAEPVSSTAKELG</sequence>
<evidence type="ECO:0000256" key="2">
    <source>
        <dbReference type="ARBA" id="ARBA00004196"/>
    </source>
</evidence>
<keyword evidence="5" id="KW-0479">Metal-binding</keyword>
<evidence type="ECO:0000256" key="10">
    <source>
        <dbReference type="SAM" id="MobiDB-lite"/>
    </source>
</evidence>
<dbReference type="GO" id="GO:0009061">
    <property type="term" value="P:anaerobic respiration"/>
    <property type="evidence" value="ECO:0007669"/>
    <property type="project" value="TreeGrafter"/>
</dbReference>
<feature type="region of interest" description="Disordered" evidence="10">
    <location>
        <begin position="382"/>
        <end position="429"/>
    </location>
</feature>
<dbReference type="GO" id="GO:0030313">
    <property type="term" value="C:cell envelope"/>
    <property type="evidence" value="ECO:0007669"/>
    <property type="project" value="UniProtKB-SubCell"/>
</dbReference>
<protein>
    <submittedName>
        <fullName evidence="13">Uptake hydrogenase small subunit</fullName>
        <ecNumber evidence="13">1.12.99.6</ecNumber>
    </submittedName>
</protein>
<evidence type="ECO:0000256" key="5">
    <source>
        <dbReference type="ARBA" id="ARBA00022723"/>
    </source>
</evidence>
<evidence type="ECO:0000256" key="3">
    <source>
        <dbReference type="ARBA" id="ARBA00006605"/>
    </source>
</evidence>
<dbReference type="GO" id="GO:0009375">
    <property type="term" value="C:ferredoxin hydrogenase complex"/>
    <property type="evidence" value="ECO:0007669"/>
    <property type="project" value="InterPro"/>
</dbReference>
<keyword evidence="4" id="KW-0004">4Fe-4S</keyword>
<dbReference type="GO" id="GO:0051539">
    <property type="term" value="F:4 iron, 4 sulfur cluster binding"/>
    <property type="evidence" value="ECO:0007669"/>
    <property type="project" value="UniProtKB-KW"/>
</dbReference>
<dbReference type="InterPro" id="IPR006137">
    <property type="entry name" value="NADH_UbQ_OxRdtase-like_20kDa"/>
</dbReference>
<dbReference type="AlphaFoldDB" id="A0A1W1DGZ1"/>
<dbReference type="GO" id="GO:0016020">
    <property type="term" value="C:membrane"/>
    <property type="evidence" value="ECO:0007669"/>
    <property type="project" value="TreeGrafter"/>
</dbReference>
<dbReference type="Gene3D" id="3.40.50.700">
    <property type="entry name" value="NADH:ubiquinone oxidoreductase-like, 20kDa subunit"/>
    <property type="match status" value="1"/>
</dbReference>
<keyword evidence="8" id="KW-0408">Iron</keyword>
<accession>A0A1W1DGZ1</accession>
<feature type="domain" description="Cytochrome-c3 hydrogenase C-terminal" evidence="12">
    <location>
        <begin position="233"/>
        <end position="311"/>
    </location>
</feature>
<dbReference type="InterPro" id="IPR037148">
    <property type="entry name" value="NiFe-Hase_small_C_sf"/>
</dbReference>
<dbReference type="InterPro" id="IPR001821">
    <property type="entry name" value="NiFe_hydrogenase_ssu"/>
</dbReference>
<evidence type="ECO:0000259" key="11">
    <source>
        <dbReference type="Pfam" id="PF01058"/>
    </source>
</evidence>
<evidence type="ECO:0000256" key="8">
    <source>
        <dbReference type="ARBA" id="ARBA00023004"/>
    </source>
</evidence>